<comment type="caution">
    <text evidence="1">The sequence shown here is derived from an EMBL/GenBank/DDBJ whole genome shotgun (WGS) entry which is preliminary data.</text>
</comment>
<reference evidence="1 2" key="1">
    <citation type="submission" date="2023-03" db="EMBL/GenBank/DDBJ databases">
        <title>WGS of Gossypium arboreum.</title>
        <authorList>
            <person name="Yu D."/>
        </authorList>
    </citation>
    <scope>NUCLEOTIDE SEQUENCE [LARGE SCALE GENOMIC DNA]</scope>
    <source>
        <tissue evidence="1">Leaf</tissue>
    </source>
</reference>
<dbReference type="Proteomes" id="UP001358586">
    <property type="component" value="Chromosome 7"/>
</dbReference>
<protein>
    <submittedName>
        <fullName evidence="1">Uncharacterized protein</fullName>
    </submittedName>
</protein>
<name>A0ABR0PDF4_GOSAR</name>
<proteinExistence type="predicted"/>
<evidence type="ECO:0000313" key="1">
    <source>
        <dbReference type="EMBL" id="KAK5819279.1"/>
    </source>
</evidence>
<keyword evidence="2" id="KW-1185">Reference proteome</keyword>
<dbReference type="EMBL" id="JARKNE010000007">
    <property type="protein sequence ID" value="KAK5819279.1"/>
    <property type="molecule type" value="Genomic_DNA"/>
</dbReference>
<organism evidence="1 2">
    <name type="scientific">Gossypium arboreum</name>
    <name type="common">Tree cotton</name>
    <name type="synonym">Gossypium nanking</name>
    <dbReference type="NCBI Taxonomy" id="29729"/>
    <lineage>
        <taxon>Eukaryota</taxon>
        <taxon>Viridiplantae</taxon>
        <taxon>Streptophyta</taxon>
        <taxon>Embryophyta</taxon>
        <taxon>Tracheophyta</taxon>
        <taxon>Spermatophyta</taxon>
        <taxon>Magnoliopsida</taxon>
        <taxon>eudicotyledons</taxon>
        <taxon>Gunneridae</taxon>
        <taxon>Pentapetalae</taxon>
        <taxon>rosids</taxon>
        <taxon>malvids</taxon>
        <taxon>Malvales</taxon>
        <taxon>Malvaceae</taxon>
        <taxon>Malvoideae</taxon>
        <taxon>Gossypium</taxon>
    </lineage>
</organism>
<evidence type="ECO:0000313" key="2">
    <source>
        <dbReference type="Proteomes" id="UP001358586"/>
    </source>
</evidence>
<gene>
    <name evidence="1" type="ORF">PVK06_024256</name>
</gene>
<accession>A0ABR0PDF4</accession>
<sequence>MVREAKDQNVPLETCGRARKASRSRDMLSALEGRVVKLEDFIGDLKESLEIVEGHIVELDLGTDELKEHVLVALNANVEEMQVAHCH</sequence>